<comment type="caution">
    <text evidence="1">The sequence shown here is derived from an EMBL/GenBank/DDBJ whole genome shotgun (WGS) entry which is preliminary data.</text>
</comment>
<reference evidence="1 2" key="1">
    <citation type="submission" date="2019-12" db="EMBL/GenBank/DDBJ databases">
        <authorList>
            <person name="Kim Y.S."/>
        </authorList>
    </citation>
    <scope>NUCLEOTIDE SEQUENCE [LARGE SCALE GENOMIC DNA]</scope>
    <source>
        <strain evidence="1 2">GA093</strain>
    </source>
</reference>
<name>A0A6I4NJJ6_9FLAO</name>
<accession>A0A6I4NJJ6</accession>
<organism evidence="1 2">
    <name type="scientific">Flavobacterium hydrocarbonoxydans</name>
    <dbReference type="NCBI Taxonomy" id="2683249"/>
    <lineage>
        <taxon>Bacteria</taxon>
        <taxon>Pseudomonadati</taxon>
        <taxon>Bacteroidota</taxon>
        <taxon>Flavobacteriia</taxon>
        <taxon>Flavobacteriales</taxon>
        <taxon>Flavobacteriaceae</taxon>
        <taxon>Flavobacterium</taxon>
    </lineage>
</organism>
<gene>
    <name evidence="1" type="ORF">GON26_01180</name>
</gene>
<proteinExistence type="predicted"/>
<evidence type="ECO:0000313" key="1">
    <source>
        <dbReference type="EMBL" id="MWB92962.1"/>
    </source>
</evidence>
<keyword evidence="2" id="KW-1185">Reference proteome</keyword>
<dbReference type="EMBL" id="WSTB01000001">
    <property type="protein sequence ID" value="MWB92962.1"/>
    <property type="molecule type" value="Genomic_DNA"/>
</dbReference>
<evidence type="ECO:0008006" key="3">
    <source>
        <dbReference type="Google" id="ProtNLM"/>
    </source>
</evidence>
<protein>
    <recommendedName>
        <fullName evidence="3">DUF5655 domain-containing protein</fullName>
    </recommendedName>
</protein>
<dbReference type="Proteomes" id="UP000471501">
    <property type="component" value="Unassembled WGS sequence"/>
</dbReference>
<evidence type="ECO:0000313" key="2">
    <source>
        <dbReference type="Proteomes" id="UP000471501"/>
    </source>
</evidence>
<dbReference type="RefSeq" id="WP_160372902.1">
    <property type="nucleotide sequence ID" value="NZ_WSTB01000001.1"/>
</dbReference>
<sequence>MKIKEDLITDWQMLMSGIKQIAQKVPEFKVKVLPDKKIIINKYEVICHFINNEYVEAKVSFKNEDYLSVRHVKSHASTVETILTFIRNNPNP</sequence>
<dbReference type="AlphaFoldDB" id="A0A6I4NJJ6"/>